<comment type="caution">
    <text evidence="2">The sequence shown here is derived from an EMBL/GenBank/DDBJ whole genome shotgun (WGS) entry which is preliminary data.</text>
</comment>
<organism evidence="2 3">
    <name type="scientific">Candidatus Korobacter versatilis</name>
    <dbReference type="NCBI Taxonomy" id="658062"/>
    <lineage>
        <taxon>Bacteria</taxon>
        <taxon>Pseudomonadati</taxon>
        <taxon>Acidobacteriota</taxon>
        <taxon>Terriglobia</taxon>
        <taxon>Terriglobales</taxon>
        <taxon>Candidatus Korobacteraceae</taxon>
        <taxon>Candidatus Korobacter</taxon>
    </lineage>
</organism>
<dbReference type="EMBL" id="JACPNR010000006">
    <property type="protein sequence ID" value="MBI2678316.1"/>
    <property type="molecule type" value="Genomic_DNA"/>
</dbReference>
<feature type="domain" description="PilZ" evidence="1">
    <location>
        <begin position="19"/>
        <end position="115"/>
    </location>
</feature>
<dbReference type="SUPFAM" id="SSF141371">
    <property type="entry name" value="PilZ domain-like"/>
    <property type="match status" value="1"/>
</dbReference>
<reference evidence="2" key="1">
    <citation type="submission" date="2020-07" db="EMBL/GenBank/DDBJ databases">
        <title>Huge and variable diversity of episymbiotic CPR bacteria and DPANN archaea in groundwater ecosystems.</title>
        <authorList>
            <person name="He C.Y."/>
            <person name="Keren R."/>
            <person name="Whittaker M."/>
            <person name="Farag I.F."/>
            <person name="Doudna J."/>
            <person name="Cate J.H.D."/>
            <person name="Banfield J.F."/>
        </authorList>
    </citation>
    <scope>NUCLEOTIDE SEQUENCE</scope>
    <source>
        <strain evidence="2">NC_groundwater_580_Pr5_B-0.1um_64_19</strain>
    </source>
</reference>
<gene>
    <name evidence="2" type="ORF">HYX28_06010</name>
</gene>
<name>A0A932A918_9BACT</name>
<dbReference type="GO" id="GO:0035438">
    <property type="term" value="F:cyclic-di-GMP binding"/>
    <property type="evidence" value="ECO:0007669"/>
    <property type="project" value="InterPro"/>
</dbReference>
<accession>A0A932A918</accession>
<dbReference type="Proteomes" id="UP000779809">
    <property type="component" value="Unassembled WGS sequence"/>
</dbReference>
<proteinExistence type="predicted"/>
<dbReference type="Gene3D" id="2.40.10.220">
    <property type="entry name" value="predicted glycosyltransferase like domains"/>
    <property type="match status" value="1"/>
</dbReference>
<evidence type="ECO:0000259" key="1">
    <source>
        <dbReference type="Pfam" id="PF07238"/>
    </source>
</evidence>
<evidence type="ECO:0000313" key="3">
    <source>
        <dbReference type="Proteomes" id="UP000779809"/>
    </source>
</evidence>
<dbReference type="AlphaFoldDB" id="A0A932A918"/>
<dbReference type="Pfam" id="PF07238">
    <property type="entry name" value="PilZ"/>
    <property type="match status" value="1"/>
</dbReference>
<dbReference type="InterPro" id="IPR009875">
    <property type="entry name" value="PilZ_domain"/>
</dbReference>
<protein>
    <submittedName>
        <fullName evidence="2">PilZ domain-containing protein</fullName>
    </submittedName>
</protein>
<evidence type="ECO:0000313" key="2">
    <source>
        <dbReference type="EMBL" id="MBI2678316.1"/>
    </source>
</evidence>
<sequence>MEDPPEMKVESIFARDAKEKRQFPRFRADMKLEVFRLGAERAMRGHLDDVSEGGVGATLIGDLTVGEGLTIEISGSPLLRPVRATATVRNRNAYRYGFQFMALSREQRTLITAACLFLAKV</sequence>